<gene>
    <name evidence="1" type="ORF">E2C01_052325</name>
</gene>
<dbReference type="EMBL" id="VSRR010015570">
    <property type="protein sequence ID" value="MPC58327.1"/>
    <property type="molecule type" value="Genomic_DNA"/>
</dbReference>
<evidence type="ECO:0000313" key="2">
    <source>
        <dbReference type="Proteomes" id="UP000324222"/>
    </source>
</evidence>
<keyword evidence="2" id="KW-1185">Reference proteome</keyword>
<dbReference type="Proteomes" id="UP000324222">
    <property type="component" value="Unassembled WGS sequence"/>
</dbReference>
<organism evidence="1 2">
    <name type="scientific">Portunus trituberculatus</name>
    <name type="common">Swimming crab</name>
    <name type="synonym">Neptunus trituberculatus</name>
    <dbReference type="NCBI Taxonomy" id="210409"/>
    <lineage>
        <taxon>Eukaryota</taxon>
        <taxon>Metazoa</taxon>
        <taxon>Ecdysozoa</taxon>
        <taxon>Arthropoda</taxon>
        <taxon>Crustacea</taxon>
        <taxon>Multicrustacea</taxon>
        <taxon>Malacostraca</taxon>
        <taxon>Eumalacostraca</taxon>
        <taxon>Eucarida</taxon>
        <taxon>Decapoda</taxon>
        <taxon>Pleocyemata</taxon>
        <taxon>Brachyura</taxon>
        <taxon>Eubrachyura</taxon>
        <taxon>Portunoidea</taxon>
        <taxon>Portunidae</taxon>
        <taxon>Portuninae</taxon>
        <taxon>Portunus</taxon>
    </lineage>
</organism>
<reference evidence="1 2" key="1">
    <citation type="submission" date="2019-05" db="EMBL/GenBank/DDBJ databases">
        <title>Another draft genome of Portunus trituberculatus and its Hox gene families provides insights of decapod evolution.</title>
        <authorList>
            <person name="Jeong J.-H."/>
            <person name="Song I."/>
            <person name="Kim S."/>
            <person name="Choi T."/>
            <person name="Kim D."/>
            <person name="Ryu S."/>
            <person name="Kim W."/>
        </authorList>
    </citation>
    <scope>NUCLEOTIDE SEQUENCE [LARGE SCALE GENOMIC DNA]</scope>
    <source>
        <tissue evidence="1">Muscle</tissue>
    </source>
</reference>
<accession>A0A5B7GM63</accession>
<evidence type="ECO:0000313" key="1">
    <source>
        <dbReference type="EMBL" id="MPC58327.1"/>
    </source>
</evidence>
<comment type="caution">
    <text evidence="1">The sequence shown here is derived from an EMBL/GenBank/DDBJ whole genome shotgun (WGS) entry which is preliminary data.</text>
</comment>
<dbReference type="AlphaFoldDB" id="A0A5B7GM63"/>
<proteinExistence type="predicted"/>
<name>A0A5B7GM63_PORTR</name>
<protein>
    <submittedName>
        <fullName evidence="1">Uncharacterized protein</fullName>
    </submittedName>
</protein>
<sequence length="228" mass="25640">METLNPASESPSGEGTRNVLRLDCSLAGNPKCLDTSLNSFFMNFCNNRGLRQLRIGPALFPRIFSILIFRSKAGCYVYVHNDLTCSRAMLFNLLSFQQVWLSSPFTDHPGELACNFAILHDLEQLVQHPARIPRYLGDTNNSLDLFLTSNPSAYDVTLSFPFGLLRSQSHFCILSYFSNASTGSPKAEVPLAFCLCQKGDLRRSYADFPWNDYCFRVRDPSLGAKRIT</sequence>